<dbReference type="Proteomes" id="UP000054560">
    <property type="component" value="Unassembled WGS sequence"/>
</dbReference>
<proteinExistence type="predicted"/>
<dbReference type="RefSeq" id="XP_014146816.1">
    <property type="nucleotide sequence ID" value="XM_014291341.1"/>
</dbReference>
<keyword evidence="1" id="KW-0812">Transmembrane</keyword>
<keyword evidence="1" id="KW-0472">Membrane</keyword>
<dbReference type="AlphaFoldDB" id="A0A0L0F880"/>
<dbReference type="EMBL" id="KQ246330">
    <property type="protein sequence ID" value="KNC72914.1"/>
    <property type="molecule type" value="Genomic_DNA"/>
</dbReference>
<dbReference type="GeneID" id="25915028"/>
<organism evidence="2 3">
    <name type="scientific">Sphaeroforma arctica JP610</name>
    <dbReference type="NCBI Taxonomy" id="667725"/>
    <lineage>
        <taxon>Eukaryota</taxon>
        <taxon>Ichthyosporea</taxon>
        <taxon>Ichthyophonida</taxon>
        <taxon>Sphaeroforma</taxon>
    </lineage>
</organism>
<accession>A0A0L0F880</accession>
<reference evidence="2 3" key="1">
    <citation type="submission" date="2011-02" db="EMBL/GenBank/DDBJ databases">
        <title>The Genome Sequence of Sphaeroforma arctica JP610.</title>
        <authorList>
            <consortium name="The Broad Institute Genome Sequencing Platform"/>
            <person name="Russ C."/>
            <person name="Cuomo C."/>
            <person name="Young S.K."/>
            <person name="Zeng Q."/>
            <person name="Gargeya S."/>
            <person name="Alvarado L."/>
            <person name="Berlin A."/>
            <person name="Chapman S.B."/>
            <person name="Chen Z."/>
            <person name="Freedman E."/>
            <person name="Gellesch M."/>
            <person name="Goldberg J."/>
            <person name="Griggs A."/>
            <person name="Gujja S."/>
            <person name="Heilman E."/>
            <person name="Heiman D."/>
            <person name="Howarth C."/>
            <person name="Mehta T."/>
            <person name="Neiman D."/>
            <person name="Pearson M."/>
            <person name="Roberts A."/>
            <person name="Saif S."/>
            <person name="Shea T."/>
            <person name="Shenoy N."/>
            <person name="Sisk P."/>
            <person name="Stolte C."/>
            <person name="Sykes S."/>
            <person name="White J."/>
            <person name="Yandava C."/>
            <person name="Burger G."/>
            <person name="Gray M.W."/>
            <person name="Holland P.W.H."/>
            <person name="King N."/>
            <person name="Lang F.B.F."/>
            <person name="Roger A.J."/>
            <person name="Ruiz-Trillo I."/>
            <person name="Haas B."/>
            <person name="Nusbaum C."/>
            <person name="Birren B."/>
        </authorList>
    </citation>
    <scope>NUCLEOTIDE SEQUENCE [LARGE SCALE GENOMIC DNA]</scope>
    <source>
        <strain evidence="2 3">JP610</strain>
    </source>
</reference>
<dbReference type="STRING" id="667725.A0A0L0F880"/>
<protein>
    <submittedName>
        <fullName evidence="2">Uncharacterized protein</fullName>
    </submittedName>
</protein>
<keyword evidence="3" id="KW-1185">Reference proteome</keyword>
<feature type="transmembrane region" description="Helical" evidence="1">
    <location>
        <begin position="15"/>
        <end position="36"/>
    </location>
</feature>
<sequence>MTYSLGLQHRQEWHMNWPLVAVFVVSVAFFTYLLIADPNYCGCEFRINCGDYEVLTAMNLTVPSNAGPTEEKYHSQFGHNIFPMSFRISVCRVNVVTD</sequence>
<name>A0A0L0F880_9EUKA</name>
<evidence type="ECO:0000313" key="2">
    <source>
        <dbReference type="EMBL" id="KNC72914.1"/>
    </source>
</evidence>
<evidence type="ECO:0000313" key="3">
    <source>
        <dbReference type="Proteomes" id="UP000054560"/>
    </source>
</evidence>
<feature type="non-terminal residue" evidence="2">
    <location>
        <position position="1"/>
    </location>
</feature>
<gene>
    <name evidence="2" type="ORF">SARC_14524</name>
</gene>
<keyword evidence="1" id="KW-1133">Transmembrane helix</keyword>
<evidence type="ECO:0000256" key="1">
    <source>
        <dbReference type="SAM" id="Phobius"/>
    </source>
</evidence>